<dbReference type="Gene3D" id="1.10.287.950">
    <property type="entry name" value="Methyl-accepting chemotaxis protein"/>
    <property type="match status" value="1"/>
</dbReference>
<evidence type="ECO:0000256" key="2">
    <source>
        <dbReference type="ARBA" id="ARBA00022475"/>
    </source>
</evidence>
<keyword evidence="2" id="KW-1003">Cell membrane</keyword>
<evidence type="ECO:0000256" key="3">
    <source>
        <dbReference type="ARBA" id="ARBA00022500"/>
    </source>
</evidence>
<feature type="domain" description="Methyl-accepting transducer" evidence="11">
    <location>
        <begin position="376"/>
        <end position="612"/>
    </location>
</feature>
<name>A0ABT4DAM9_9CLOT</name>
<dbReference type="RefSeq" id="WP_268061781.1">
    <property type="nucleotide sequence ID" value="NZ_JAPQFJ010000012.1"/>
</dbReference>
<dbReference type="CDD" id="cd12912">
    <property type="entry name" value="PDC2_MCP_like"/>
    <property type="match status" value="1"/>
</dbReference>
<evidence type="ECO:0000259" key="12">
    <source>
        <dbReference type="PROSITE" id="PS50885"/>
    </source>
</evidence>
<evidence type="ECO:0000256" key="4">
    <source>
        <dbReference type="ARBA" id="ARBA00022692"/>
    </source>
</evidence>
<dbReference type="CDD" id="cd12914">
    <property type="entry name" value="PDC1_DGC_like"/>
    <property type="match status" value="1"/>
</dbReference>
<dbReference type="Gene3D" id="3.30.450.20">
    <property type="entry name" value="PAS domain"/>
    <property type="match status" value="1"/>
</dbReference>
<dbReference type="EMBL" id="JAPQFJ010000012">
    <property type="protein sequence ID" value="MCY6959352.1"/>
    <property type="molecule type" value="Genomic_DNA"/>
</dbReference>
<keyword evidence="14" id="KW-1185">Reference proteome</keyword>
<dbReference type="InterPro" id="IPR003660">
    <property type="entry name" value="HAMP_dom"/>
</dbReference>
<dbReference type="Pfam" id="PF00672">
    <property type="entry name" value="HAMP"/>
    <property type="match status" value="1"/>
</dbReference>
<dbReference type="PROSITE" id="PS50111">
    <property type="entry name" value="CHEMOTAXIS_TRANSDUC_2"/>
    <property type="match status" value="1"/>
</dbReference>
<keyword evidence="6 10" id="KW-0472">Membrane</keyword>
<dbReference type="InterPro" id="IPR033479">
    <property type="entry name" value="dCache_1"/>
</dbReference>
<dbReference type="SMART" id="SM00283">
    <property type="entry name" value="MA"/>
    <property type="match status" value="1"/>
</dbReference>
<proteinExistence type="inferred from homology"/>
<comment type="similarity">
    <text evidence="8">Belongs to the methyl-accepting chemotaxis (MCP) protein family.</text>
</comment>
<keyword evidence="3" id="KW-0145">Chemotaxis</keyword>
<dbReference type="PROSITE" id="PS50885">
    <property type="entry name" value="HAMP"/>
    <property type="match status" value="1"/>
</dbReference>
<protein>
    <submittedName>
        <fullName evidence="13">Methyl-accepting chemotaxis protein</fullName>
    </submittedName>
</protein>
<dbReference type="CDD" id="cd06225">
    <property type="entry name" value="HAMP"/>
    <property type="match status" value="1"/>
</dbReference>
<dbReference type="CDD" id="cd11386">
    <property type="entry name" value="MCP_signal"/>
    <property type="match status" value="1"/>
</dbReference>
<keyword evidence="7 9" id="KW-0807">Transducer</keyword>
<dbReference type="SMART" id="SM00304">
    <property type="entry name" value="HAMP"/>
    <property type="match status" value="1"/>
</dbReference>
<evidence type="ECO:0000313" key="13">
    <source>
        <dbReference type="EMBL" id="MCY6959352.1"/>
    </source>
</evidence>
<dbReference type="Gene3D" id="6.10.340.10">
    <property type="match status" value="1"/>
</dbReference>
<dbReference type="PANTHER" id="PTHR32089">
    <property type="entry name" value="METHYL-ACCEPTING CHEMOTAXIS PROTEIN MCPB"/>
    <property type="match status" value="1"/>
</dbReference>
<dbReference type="SUPFAM" id="SSF58104">
    <property type="entry name" value="Methyl-accepting chemotaxis protein (MCP) signaling domain"/>
    <property type="match status" value="1"/>
</dbReference>
<keyword evidence="5 10" id="KW-1133">Transmembrane helix</keyword>
<organism evidence="13 14">
    <name type="scientific">Clostridium brassicae</name>
    <dbReference type="NCBI Taxonomy" id="2999072"/>
    <lineage>
        <taxon>Bacteria</taxon>
        <taxon>Bacillati</taxon>
        <taxon>Bacillota</taxon>
        <taxon>Clostridia</taxon>
        <taxon>Eubacteriales</taxon>
        <taxon>Clostridiaceae</taxon>
        <taxon>Clostridium</taxon>
    </lineage>
</organism>
<evidence type="ECO:0000256" key="7">
    <source>
        <dbReference type="ARBA" id="ARBA00023224"/>
    </source>
</evidence>
<sequence>MKSLKTKIIVLLFTLISIPLILLGGISYLKTSNSIQKVTEDNLKEVSSKTADVINEKTYSARDFIKIISVNPKLAEGCLSANNLALKQEAHEFLKSVGKQNKNILNLYLVDLNCRIILSNENVNENVDLSSRNYVKEALQGKITNGGVVLNMKTGKPVISIAVPMKLNHKIVGALVGSIDFADISEYVKNIKVGEGGYMYILDQYGKFLYHPNKDKILKDSIQTSGEIGEIFNKLGSSKEISGSYNYDGTKKFGHFEKADGMILGITANYNEYMAPALQIRTLTIILATLFLIIASIIAYLLAKRNIINPIIQLEKLMKEAGEGDLTVKAEIKTGDEIEELGVSFNSMIENQNEIVNSIIKGSEELMKASEEIAASSEEISSSTEEITASIEEVSMDASKQNKIIVETSEVLVQLSSLVQLAQNKALGSESNSENAKSAADVGRNKVNLTVKSMEDITLSTSKTADILKIVEELSKKVEGITETINAITEQTNLLALNAAIEAARAGEHGKGFAVVADEVRKLSEESGKGAAEIGTLIKEMVNEISKAVNSMESSKKVVEKGVQVVNETDETFLKIIDAVDKISKDINKIVEITRDEVASSEQIIELIDSVATISETTASNSNQVAVAAEEQGKATETLASIAEESNAMAFGLGKLVEKFKVS</sequence>
<comment type="caution">
    <text evidence="13">The sequence shown here is derived from an EMBL/GenBank/DDBJ whole genome shotgun (WGS) entry which is preliminary data.</text>
</comment>
<dbReference type="Proteomes" id="UP001144612">
    <property type="component" value="Unassembled WGS sequence"/>
</dbReference>
<evidence type="ECO:0000256" key="5">
    <source>
        <dbReference type="ARBA" id="ARBA00022989"/>
    </source>
</evidence>
<feature type="transmembrane region" description="Helical" evidence="10">
    <location>
        <begin position="283"/>
        <end position="303"/>
    </location>
</feature>
<evidence type="ECO:0000256" key="8">
    <source>
        <dbReference type="ARBA" id="ARBA00029447"/>
    </source>
</evidence>
<evidence type="ECO:0000313" key="14">
    <source>
        <dbReference type="Proteomes" id="UP001144612"/>
    </source>
</evidence>
<keyword evidence="4 10" id="KW-0812">Transmembrane</keyword>
<evidence type="ECO:0000256" key="10">
    <source>
        <dbReference type="SAM" id="Phobius"/>
    </source>
</evidence>
<evidence type="ECO:0000256" key="1">
    <source>
        <dbReference type="ARBA" id="ARBA00004651"/>
    </source>
</evidence>
<feature type="transmembrane region" description="Helical" evidence="10">
    <location>
        <begin position="9"/>
        <end position="29"/>
    </location>
</feature>
<evidence type="ECO:0000256" key="6">
    <source>
        <dbReference type="ARBA" id="ARBA00023136"/>
    </source>
</evidence>
<dbReference type="Pfam" id="PF02743">
    <property type="entry name" value="dCache_1"/>
    <property type="match status" value="1"/>
</dbReference>
<reference evidence="13" key="1">
    <citation type="submission" date="2022-12" db="EMBL/GenBank/DDBJ databases">
        <title>Clostridium sp. nov., isolated from industrial wastewater.</title>
        <authorList>
            <person name="Jiayan W."/>
        </authorList>
    </citation>
    <scope>NUCLEOTIDE SEQUENCE</scope>
    <source>
        <strain evidence="13">ZC22-4</strain>
    </source>
</reference>
<evidence type="ECO:0000256" key="9">
    <source>
        <dbReference type="PROSITE-ProRule" id="PRU00284"/>
    </source>
</evidence>
<dbReference type="PANTHER" id="PTHR32089:SF112">
    <property type="entry name" value="LYSOZYME-LIKE PROTEIN-RELATED"/>
    <property type="match status" value="1"/>
</dbReference>
<comment type="subcellular location">
    <subcellularLocation>
        <location evidence="1">Cell membrane</location>
        <topology evidence="1">Multi-pass membrane protein</topology>
    </subcellularLocation>
</comment>
<gene>
    <name evidence="13" type="ORF">OW729_12110</name>
</gene>
<evidence type="ECO:0000259" key="11">
    <source>
        <dbReference type="PROSITE" id="PS50111"/>
    </source>
</evidence>
<dbReference type="Pfam" id="PF00015">
    <property type="entry name" value="MCPsignal"/>
    <property type="match status" value="1"/>
</dbReference>
<dbReference type="InterPro" id="IPR004089">
    <property type="entry name" value="MCPsignal_dom"/>
</dbReference>
<feature type="domain" description="HAMP" evidence="12">
    <location>
        <begin position="305"/>
        <end position="357"/>
    </location>
</feature>
<accession>A0ABT4DAM9</accession>